<dbReference type="EMBL" id="CAJMWY010004032">
    <property type="protein sequence ID" value="CAE6515246.1"/>
    <property type="molecule type" value="Genomic_DNA"/>
</dbReference>
<evidence type="ECO:0000256" key="5">
    <source>
        <dbReference type="SAM" id="MobiDB-lite"/>
    </source>
</evidence>
<name>A0A8H3DCN8_9AGAM</name>
<dbReference type="GO" id="GO:0047499">
    <property type="term" value="F:calcium-independent phospholipase A2 activity"/>
    <property type="evidence" value="ECO:0007669"/>
    <property type="project" value="TreeGrafter"/>
</dbReference>
<reference evidence="7" key="1">
    <citation type="submission" date="2021-01" db="EMBL/GenBank/DDBJ databases">
        <authorList>
            <person name="Kaushik A."/>
        </authorList>
    </citation>
    <scope>NUCLEOTIDE SEQUENCE</scope>
    <source>
        <strain evidence="7">AG4-RS23</strain>
    </source>
</reference>
<feature type="compositionally biased region" description="Polar residues" evidence="5">
    <location>
        <begin position="1"/>
        <end position="13"/>
    </location>
</feature>
<dbReference type="GO" id="GO:0016020">
    <property type="term" value="C:membrane"/>
    <property type="evidence" value="ECO:0007669"/>
    <property type="project" value="TreeGrafter"/>
</dbReference>
<feature type="active site" description="Nucleophile" evidence="4">
    <location>
        <position position="132"/>
    </location>
</feature>
<dbReference type="PANTHER" id="PTHR24185:SF1">
    <property type="entry name" value="CALCIUM-INDEPENDENT PHOSPHOLIPASE A2-GAMMA"/>
    <property type="match status" value="1"/>
</dbReference>
<keyword evidence="3 4" id="KW-0443">Lipid metabolism</keyword>
<dbReference type="InterPro" id="IPR016035">
    <property type="entry name" value="Acyl_Trfase/lysoPLipase"/>
</dbReference>
<evidence type="ECO:0000313" key="8">
    <source>
        <dbReference type="Proteomes" id="UP000663861"/>
    </source>
</evidence>
<feature type="active site" description="Proton acceptor" evidence="4">
    <location>
        <position position="297"/>
    </location>
</feature>
<organism evidence="7 8">
    <name type="scientific">Rhizoctonia solani</name>
    <dbReference type="NCBI Taxonomy" id="456999"/>
    <lineage>
        <taxon>Eukaryota</taxon>
        <taxon>Fungi</taxon>
        <taxon>Dikarya</taxon>
        <taxon>Basidiomycota</taxon>
        <taxon>Agaricomycotina</taxon>
        <taxon>Agaricomycetes</taxon>
        <taxon>Cantharellales</taxon>
        <taxon>Ceratobasidiaceae</taxon>
        <taxon>Rhizoctonia</taxon>
    </lineage>
</organism>
<feature type="short sequence motif" description="GXSXG" evidence="4">
    <location>
        <begin position="130"/>
        <end position="134"/>
    </location>
</feature>
<dbReference type="GO" id="GO:0046486">
    <property type="term" value="P:glycerolipid metabolic process"/>
    <property type="evidence" value="ECO:0007669"/>
    <property type="project" value="UniProtKB-ARBA"/>
</dbReference>
<accession>A0A8H3DCN8</accession>
<dbReference type="AlphaFoldDB" id="A0A8H3DCN8"/>
<evidence type="ECO:0000256" key="1">
    <source>
        <dbReference type="ARBA" id="ARBA00022801"/>
    </source>
</evidence>
<dbReference type="PROSITE" id="PS51635">
    <property type="entry name" value="PNPLA"/>
    <property type="match status" value="1"/>
</dbReference>
<dbReference type="GO" id="GO:0016042">
    <property type="term" value="P:lipid catabolic process"/>
    <property type="evidence" value="ECO:0007669"/>
    <property type="project" value="UniProtKB-UniRule"/>
</dbReference>
<proteinExistence type="predicted"/>
<evidence type="ECO:0000256" key="2">
    <source>
        <dbReference type="ARBA" id="ARBA00022963"/>
    </source>
</evidence>
<gene>
    <name evidence="7" type="ORF">RDB_LOCUS144656</name>
</gene>
<feature type="region of interest" description="Disordered" evidence="5">
    <location>
        <begin position="1"/>
        <end position="50"/>
    </location>
</feature>
<feature type="short sequence motif" description="DGA/G" evidence="4">
    <location>
        <begin position="297"/>
        <end position="299"/>
    </location>
</feature>
<dbReference type="PANTHER" id="PTHR24185">
    <property type="entry name" value="CALCIUM-INDEPENDENT PHOSPHOLIPASE A2-GAMMA"/>
    <property type="match status" value="1"/>
</dbReference>
<protein>
    <recommendedName>
        <fullName evidence="6">PNPLA domain-containing protein</fullName>
    </recommendedName>
</protein>
<evidence type="ECO:0000256" key="4">
    <source>
        <dbReference type="PROSITE-ProRule" id="PRU01161"/>
    </source>
</evidence>
<dbReference type="CDD" id="cd07216">
    <property type="entry name" value="Pat17_PNPLA8_PNPLA9_like3"/>
    <property type="match status" value="1"/>
</dbReference>
<keyword evidence="2 4" id="KW-0442">Lipid degradation</keyword>
<sequence>MSSRNTPTPTANEDPTENQRETSTSHLRVPPGGQAEHPGPTPGINHKGSYTKRITGTWMDVFRPRTRTVNDSGRLRLLCFDGGGVRGLSSLFILKEFLRRVQNDPGFVGPANVEKAGEILPCEYFDMICGTSTGGLIALMLGKLRMSVDETIEAYIRFSEDVFSKKKWFWKSERYSARALEKAICTIIGEQTQHIQETSGAPRQGSDLEALGRSIMMRPGRNQPETEGCKVFVCALNARDTGAETNIRTYRVMENDLEDFAIWEAARATSADPLFFKPMIIQSASGVGRIFSGEYVDGGLRHSNPINQLLQEAAKVFPNRLTGFILSLGTGQKNAIQFPCAGYVPKLQLIRVFNLLRQIAANCEAAHQDIEKKFNSRRNIYFRFNVDQGLQDVGLEWKNEGKISAHTSAYMSKGETNNYLRGAVHAFISLKSSADIRKIVGR</sequence>
<dbReference type="GO" id="GO:0019369">
    <property type="term" value="P:arachidonate metabolic process"/>
    <property type="evidence" value="ECO:0007669"/>
    <property type="project" value="TreeGrafter"/>
</dbReference>
<dbReference type="Gene3D" id="3.40.1090.10">
    <property type="entry name" value="Cytosolic phospholipase A2 catalytic domain"/>
    <property type="match status" value="1"/>
</dbReference>
<evidence type="ECO:0000313" key="7">
    <source>
        <dbReference type="EMBL" id="CAE6515246.1"/>
    </source>
</evidence>
<dbReference type="Proteomes" id="UP000663861">
    <property type="component" value="Unassembled WGS sequence"/>
</dbReference>
<dbReference type="Pfam" id="PF01734">
    <property type="entry name" value="Patatin"/>
    <property type="match status" value="1"/>
</dbReference>
<feature type="short sequence motif" description="GXGXXG" evidence="4">
    <location>
        <begin position="82"/>
        <end position="87"/>
    </location>
</feature>
<comment type="caution">
    <text evidence="7">The sequence shown here is derived from an EMBL/GenBank/DDBJ whole genome shotgun (WGS) entry which is preliminary data.</text>
</comment>
<dbReference type="SUPFAM" id="SSF52151">
    <property type="entry name" value="FabD/lysophospholipase-like"/>
    <property type="match status" value="1"/>
</dbReference>
<evidence type="ECO:0000256" key="3">
    <source>
        <dbReference type="ARBA" id="ARBA00023098"/>
    </source>
</evidence>
<keyword evidence="1 4" id="KW-0378">Hydrolase</keyword>
<evidence type="ECO:0000259" key="6">
    <source>
        <dbReference type="PROSITE" id="PS51635"/>
    </source>
</evidence>
<feature type="domain" description="PNPLA" evidence="6">
    <location>
        <begin position="78"/>
        <end position="310"/>
    </location>
</feature>
<dbReference type="InterPro" id="IPR002641">
    <property type="entry name" value="PNPLA_dom"/>
</dbReference>